<feature type="compositionally biased region" description="Basic and acidic residues" evidence="4">
    <location>
        <begin position="565"/>
        <end position="574"/>
    </location>
</feature>
<evidence type="ECO:0000259" key="5">
    <source>
        <dbReference type="PROSITE" id="PS50901"/>
    </source>
</evidence>
<dbReference type="PANTHER" id="PTHR22683">
    <property type="entry name" value="SPORULATION PROTEIN RELATED"/>
    <property type="match status" value="1"/>
</dbReference>
<proteinExistence type="predicted"/>
<feature type="domain" description="FtsK" evidence="5">
    <location>
        <begin position="262"/>
        <end position="455"/>
    </location>
</feature>
<dbReference type="PANTHER" id="PTHR22683:SF41">
    <property type="entry name" value="DNA TRANSLOCASE FTSK"/>
    <property type="match status" value="1"/>
</dbReference>
<dbReference type="STRING" id="239498.AXK60_22730"/>
<evidence type="ECO:0000256" key="4">
    <source>
        <dbReference type="SAM" id="MobiDB-lite"/>
    </source>
</evidence>
<sequence length="636" mass="68895">MSMRRDVKRANAALLAVNVTELAVTRVWRDSEQITLWLSATHRADKKTVDQQADRLVGTVFGYNKVWDVRREGHGFVVTGGMVDKAELSQQIAAERAARTLIGQPPLAHRIARVDVDGELSENGLADWHLLPEQLERRAPQLMETAAAVEFWAHAGLGKQEQTPEGIVMHSPTLLAVKRERDGISIAVQMLAGQGLPQWQKQLSQLRSLLHAPAMTVEQIKPDIVALSWHDVAPQFPLAVATPLRAVVDSMAAVLAHYPSWTVPLGVDPYGTVAGWTPRIQPHMLLVASTGGGKSVLVRGIVSDAVLAGASVWLGDGKGSDYSALRTVHGVQMVASTDHDIVIMVAALRQEMQRRVAVAEREKALGDTDPYSRFSPIVVILDEFATVAARLQEHDKKGVASFQSDIAEILRVGREPRVHMVLSTQELRADTIPGSWQENLKTLVALGQPSEQTLRFGFPEAVREAAAEAGGMIPQSAKGRAMVVDPDTREVRLVQTYWQYSPGSMSLDSAPTPDVRTAWTATADALTALPQLHPRMAVDFTSPDYRAQSIAALRDMSVVPLDSRSGPRADRTHLDPASPAYTGRVQVSDSGGLGWADDPEPVPAVQPMSKPAPPPPTSPPPAARPAAPTSLSDIFE</sequence>
<accession>A0A138AU17</accession>
<gene>
    <name evidence="6" type="ORF">AXK60_22730</name>
</gene>
<feature type="binding site" evidence="3">
    <location>
        <begin position="288"/>
        <end position="295"/>
    </location>
    <ligand>
        <name>ATP</name>
        <dbReference type="ChEBI" id="CHEBI:30616"/>
    </ligand>
</feature>
<dbReference type="InterPro" id="IPR050206">
    <property type="entry name" value="FtsK/SpoIIIE/SftA"/>
</dbReference>
<keyword evidence="1 3" id="KW-0547">Nucleotide-binding</keyword>
<reference evidence="7" key="1">
    <citation type="submission" date="2016-02" db="EMBL/GenBank/DDBJ databases">
        <authorList>
            <person name="Wen L."/>
            <person name="He K."/>
            <person name="Yang H."/>
        </authorList>
    </citation>
    <scope>NUCLEOTIDE SEQUENCE [LARGE SCALE GENOMIC DNA]</scope>
    <source>
        <strain evidence="7">JCM 15929</strain>
    </source>
</reference>
<dbReference type="CDD" id="cd01127">
    <property type="entry name" value="TrwB_TraG_TraD_VirD4"/>
    <property type="match status" value="1"/>
</dbReference>
<dbReference type="Proteomes" id="UP000070258">
    <property type="component" value="Unassembled WGS sequence"/>
</dbReference>
<dbReference type="AlphaFoldDB" id="A0A138AU17"/>
<evidence type="ECO:0000256" key="2">
    <source>
        <dbReference type="ARBA" id="ARBA00022840"/>
    </source>
</evidence>
<dbReference type="PROSITE" id="PS50901">
    <property type="entry name" value="FTSK"/>
    <property type="match status" value="1"/>
</dbReference>
<evidence type="ECO:0000313" key="6">
    <source>
        <dbReference type="EMBL" id="KXP13922.1"/>
    </source>
</evidence>
<evidence type="ECO:0000256" key="3">
    <source>
        <dbReference type="PROSITE-ProRule" id="PRU00289"/>
    </source>
</evidence>
<dbReference type="InterPro" id="IPR027417">
    <property type="entry name" value="P-loop_NTPase"/>
</dbReference>
<comment type="caution">
    <text evidence="6">The sequence shown here is derived from an EMBL/GenBank/DDBJ whole genome shotgun (WGS) entry which is preliminary data.</text>
</comment>
<protein>
    <recommendedName>
        <fullName evidence="5">FtsK domain-containing protein</fullName>
    </recommendedName>
</protein>
<feature type="region of interest" description="Disordered" evidence="4">
    <location>
        <begin position="560"/>
        <end position="636"/>
    </location>
</feature>
<name>A0A138AU17_9ACTN</name>
<dbReference type="GO" id="GO:0005524">
    <property type="term" value="F:ATP binding"/>
    <property type="evidence" value="ECO:0007669"/>
    <property type="project" value="UniProtKB-UniRule"/>
</dbReference>
<dbReference type="EMBL" id="LSRF01000009">
    <property type="protein sequence ID" value="KXP13922.1"/>
    <property type="molecule type" value="Genomic_DNA"/>
</dbReference>
<dbReference type="GO" id="GO:0003677">
    <property type="term" value="F:DNA binding"/>
    <property type="evidence" value="ECO:0007669"/>
    <property type="project" value="InterPro"/>
</dbReference>
<evidence type="ECO:0000313" key="7">
    <source>
        <dbReference type="Proteomes" id="UP000070258"/>
    </source>
</evidence>
<keyword evidence="2 3" id="KW-0067">ATP-binding</keyword>
<dbReference type="OrthoDB" id="4680525at2"/>
<evidence type="ECO:0000256" key="1">
    <source>
        <dbReference type="ARBA" id="ARBA00022741"/>
    </source>
</evidence>
<dbReference type="InterPro" id="IPR002543">
    <property type="entry name" value="FtsK_dom"/>
</dbReference>
<dbReference type="Gene3D" id="3.40.50.300">
    <property type="entry name" value="P-loop containing nucleotide triphosphate hydrolases"/>
    <property type="match status" value="1"/>
</dbReference>
<dbReference type="SUPFAM" id="SSF52540">
    <property type="entry name" value="P-loop containing nucleoside triphosphate hydrolases"/>
    <property type="match status" value="1"/>
</dbReference>
<organism evidence="6 7">
    <name type="scientific">Tsukamurella pseudospumae</name>
    <dbReference type="NCBI Taxonomy" id="239498"/>
    <lineage>
        <taxon>Bacteria</taxon>
        <taxon>Bacillati</taxon>
        <taxon>Actinomycetota</taxon>
        <taxon>Actinomycetes</taxon>
        <taxon>Mycobacteriales</taxon>
        <taxon>Tsukamurellaceae</taxon>
        <taxon>Tsukamurella</taxon>
    </lineage>
</organism>
<dbReference type="RefSeq" id="WP_068570358.1">
    <property type="nucleotide sequence ID" value="NZ_LSRF01000009.1"/>
</dbReference>
<feature type="compositionally biased region" description="Pro residues" evidence="4">
    <location>
        <begin position="610"/>
        <end position="623"/>
    </location>
</feature>